<dbReference type="InterPro" id="IPR054537">
    <property type="entry name" value="HECA_N"/>
</dbReference>
<feature type="region of interest" description="Disordered" evidence="1">
    <location>
        <begin position="1"/>
        <end position="27"/>
    </location>
</feature>
<evidence type="ECO:0000313" key="3">
    <source>
        <dbReference type="Proteomes" id="UP000749559"/>
    </source>
</evidence>
<sequence length="456" mass="51435">MPQHKNHKGKGHKNNATAGDNNKQVQEHQAIAQENVDPDFAVCCIPTGCTEEMNKIDTHDPGDAVKVACNNDQCPNGNWMHAGCFATWEETVLAYLRSCGRARSWSEKQRMQNLWTKKGYDLAFKACDCKCAKGHLRKDLDYIPPPKPKKKTSKKKHPSGESTKPVGMAPQKAQPQPVSNSGHRDHRPQLRLRTDSLSSDYHPQLRLRTDSLGSAGSSPPNSADSSSPPTTPNSFLKKGSFDFFTDAAQAASGNIFKRRSDMSAFSFLAATKRNPYHIKMEDEGPHGNDETRCFILSNLSTFKQTEVKCGLCSRDLVVYDRYPLIDGTFFLSPISYNSKIELLVEGRKQFLNAICMFCLEGECSLKCTACRKPWDGSTLLLGTMYSYDIFAAMPCCHKRLTCNNCNRRVIDPAYCGYTYYSQFSQNIRCPFCRTNGHHFVKPLRDCFYINRRPIWK</sequence>
<dbReference type="InterPro" id="IPR001841">
    <property type="entry name" value="Znf_RING"/>
</dbReference>
<feature type="compositionally biased region" description="Basic residues" evidence="1">
    <location>
        <begin position="147"/>
        <end position="157"/>
    </location>
</feature>
<organism evidence="2 3">
    <name type="scientific">Owenia fusiformis</name>
    <name type="common">Polychaete worm</name>
    <dbReference type="NCBI Taxonomy" id="6347"/>
    <lineage>
        <taxon>Eukaryota</taxon>
        <taxon>Metazoa</taxon>
        <taxon>Spiralia</taxon>
        <taxon>Lophotrochozoa</taxon>
        <taxon>Annelida</taxon>
        <taxon>Polychaeta</taxon>
        <taxon>Sedentaria</taxon>
        <taxon>Canalipalpata</taxon>
        <taxon>Sabellida</taxon>
        <taxon>Oweniida</taxon>
        <taxon>Oweniidae</taxon>
        <taxon>Owenia</taxon>
    </lineage>
</organism>
<proteinExistence type="predicted"/>
<accession>A0A8J1XJI3</accession>
<dbReference type="PANTHER" id="PTHR13425">
    <property type="entry name" value="HEADCASE PROTEIN"/>
    <property type="match status" value="1"/>
</dbReference>
<dbReference type="InterPro" id="IPR031947">
    <property type="entry name" value="Headcase_mid"/>
</dbReference>
<protein>
    <submittedName>
        <fullName evidence="2">Uncharacterized protein</fullName>
    </submittedName>
</protein>
<dbReference type="PROSITE" id="PS50089">
    <property type="entry name" value="ZF_RING_2"/>
    <property type="match status" value="1"/>
</dbReference>
<feature type="compositionally biased region" description="Low complexity" evidence="1">
    <location>
        <begin position="211"/>
        <end position="232"/>
    </location>
</feature>
<dbReference type="InterPro" id="IPR026066">
    <property type="entry name" value="Headcase"/>
</dbReference>
<feature type="region of interest" description="Disordered" evidence="1">
    <location>
        <begin position="140"/>
        <end position="187"/>
    </location>
</feature>
<dbReference type="PANTHER" id="PTHR13425:SF3">
    <property type="entry name" value="HEADCASE PROTEIN HOMOLOG"/>
    <property type="match status" value="1"/>
</dbReference>
<dbReference type="Proteomes" id="UP000749559">
    <property type="component" value="Unassembled WGS sequence"/>
</dbReference>
<reference evidence="2" key="1">
    <citation type="submission" date="2022-03" db="EMBL/GenBank/DDBJ databases">
        <authorList>
            <person name="Martin C."/>
        </authorList>
    </citation>
    <scope>NUCLEOTIDE SEQUENCE</scope>
</reference>
<dbReference type="AlphaFoldDB" id="A0A8J1XJI3"/>
<dbReference type="EMBL" id="CAIIXF020000011">
    <property type="protein sequence ID" value="CAH1798773.1"/>
    <property type="molecule type" value="Genomic_DNA"/>
</dbReference>
<feature type="region of interest" description="Disordered" evidence="1">
    <location>
        <begin position="209"/>
        <end position="232"/>
    </location>
</feature>
<keyword evidence="3" id="KW-1185">Reference proteome</keyword>
<name>A0A8J1XJI3_OWEFU</name>
<feature type="compositionally biased region" description="Basic residues" evidence="1">
    <location>
        <begin position="1"/>
        <end position="13"/>
    </location>
</feature>
<dbReference type="Pfam" id="PF16002">
    <property type="entry name" value="Headcase"/>
    <property type="match status" value="1"/>
</dbReference>
<gene>
    <name evidence="2" type="ORF">OFUS_LOCUS22864</name>
</gene>
<dbReference type="OrthoDB" id="10012848at2759"/>
<comment type="caution">
    <text evidence="2">The sequence shown here is derived from an EMBL/GenBank/DDBJ whole genome shotgun (WGS) entry which is preliminary data.</text>
</comment>
<evidence type="ECO:0000313" key="2">
    <source>
        <dbReference type="EMBL" id="CAH1798773.1"/>
    </source>
</evidence>
<dbReference type="Pfam" id="PF15353">
    <property type="entry name" value="HECA_N"/>
    <property type="match status" value="1"/>
</dbReference>
<evidence type="ECO:0000256" key="1">
    <source>
        <dbReference type="SAM" id="MobiDB-lite"/>
    </source>
</evidence>